<dbReference type="Pfam" id="PF18133">
    <property type="entry name" value="HydF_tetramer"/>
    <property type="match status" value="1"/>
</dbReference>
<dbReference type="InterPro" id="IPR027417">
    <property type="entry name" value="P-loop_NTPase"/>
</dbReference>
<dbReference type="InterPro" id="IPR023873">
    <property type="entry name" value="FeFe-hyd_GTPase_HydF"/>
</dbReference>
<dbReference type="CDD" id="cd00880">
    <property type="entry name" value="Era_like"/>
    <property type="match status" value="1"/>
</dbReference>
<keyword evidence="5" id="KW-1185">Reference proteome</keyword>
<protein>
    <submittedName>
        <fullName evidence="4">Iron-only hydrogenase maturation protein HydF</fullName>
    </submittedName>
</protein>
<dbReference type="Proteomes" id="UP000253529">
    <property type="component" value="Unassembled WGS sequence"/>
</dbReference>
<dbReference type="AlphaFoldDB" id="A0A366EEM7"/>
<evidence type="ECO:0000259" key="2">
    <source>
        <dbReference type="Pfam" id="PF18128"/>
    </source>
</evidence>
<dbReference type="GO" id="GO:0005737">
    <property type="term" value="C:cytoplasm"/>
    <property type="evidence" value="ECO:0007669"/>
    <property type="project" value="TreeGrafter"/>
</dbReference>
<accession>A0A366EEM7</accession>
<dbReference type="PANTHER" id="PTHR42714">
    <property type="entry name" value="TRNA MODIFICATION GTPASE GTPBP3"/>
    <property type="match status" value="1"/>
</dbReference>
<dbReference type="InterPro" id="IPR005225">
    <property type="entry name" value="Small_GTP-bd"/>
</dbReference>
<dbReference type="Pfam" id="PF01926">
    <property type="entry name" value="MMR_HSR1"/>
    <property type="match status" value="1"/>
</dbReference>
<dbReference type="SUPFAM" id="SSF52540">
    <property type="entry name" value="P-loop containing nucleoside triphosphate hydrolases"/>
    <property type="match status" value="1"/>
</dbReference>
<feature type="domain" description="Hydrogen maturase F dimerization" evidence="2">
    <location>
        <begin position="178"/>
        <end position="275"/>
    </location>
</feature>
<dbReference type="NCBIfam" id="TIGR03918">
    <property type="entry name" value="GTP_HydF"/>
    <property type="match status" value="1"/>
</dbReference>
<dbReference type="EMBL" id="QNRK01000066">
    <property type="protein sequence ID" value="RBP00864.1"/>
    <property type="molecule type" value="Genomic_DNA"/>
</dbReference>
<dbReference type="GO" id="GO:0030488">
    <property type="term" value="P:tRNA methylation"/>
    <property type="evidence" value="ECO:0007669"/>
    <property type="project" value="TreeGrafter"/>
</dbReference>
<comment type="caution">
    <text evidence="4">The sequence shown here is derived from an EMBL/GenBank/DDBJ whole genome shotgun (WGS) entry which is preliminary data.</text>
</comment>
<feature type="domain" description="G" evidence="1">
    <location>
        <begin position="12"/>
        <end position="125"/>
    </location>
</feature>
<dbReference type="Gene3D" id="3.40.50.300">
    <property type="entry name" value="P-loop containing nucleotide triphosphate hydrolases"/>
    <property type="match status" value="1"/>
</dbReference>
<dbReference type="InterPro" id="IPR006073">
    <property type="entry name" value="GTP-bd"/>
</dbReference>
<dbReference type="GO" id="GO:0002098">
    <property type="term" value="P:tRNA wobble uridine modification"/>
    <property type="evidence" value="ECO:0007669"/>
    <property type="project" value="TreeGrafter"/>
</dbReference>
<dbReference type="InterPro" id="IPR041606">
    <property type="entry name" value="HydF_dimer"/>
</dbReference>
<dbReference type="Pfam" id="PF18128">
    <property type="entry name" value="HydF_dimer"/>
    <property type="match status" value="1"/>
</dbReference>
<organism evidence="4 5">
    <name type="scientific">Roseiarcus fermentans</name>
    <dbReference type="NCBI Taxonomy" id="1473586"/>
    <lineage>
        <taxon>Bacteria</taxon>
        <taxon>Pseudomonadati</taxon>
        <taxon>Pseudomonadota</taxon>
        <taxon>Alphaproteobacteria</taxon>
        <taxon>Hyphomicrobiales</taxon>
        <taxon>Roseiarcaceae</taxon>
        <taxon>Roseiarcus</taxon>
    </lineage>
</organism>
<evidence type="ECO:0000313" key="5">
    <source>
        <dbReference type="Proteomes" id="UP000253529"/>
    </source>
</evidence>
<dbReference type="PANTHER" id="PTHR42714:SF6">
    <property type="entry name" value="TRANSLATION INITIATION FACTOR IF-2"/>
    <property type="match status" value="1"/>
</dbReference>
<evidence type="ECO:0000259" key="3">
    <source>
        <dbReference type="Pfam" id="PF18133"/>
    </source>
</evidence>
<proteinExistence type="predicted"/>
<gene>
    <name evidence="4" type="ORF">DFR50_1666</name>
</gene>
<dbReference type="Gene3D" id="3.40.50.11420">
    <property type="match status" value="1"/>
</dbReference>
<evidence type="ECO:0000259" key="1">
    <source>
        <dbReference type="Pfam" id="PF01926"/>
    </source>
</evidence>
<sequence length="416" mass="44713">MLDTPKSLRMHIGLFGRRNVGKSSLMNALLGFPMSIVSEVAGTTTDPVEKAIEMPPLGPVVLVDTAGVDDVGDLGALRSAKTREVLERVDIALVLSDETGLGPFERELIARLRARETPTLCVFNKSDLGGPSLDEARALVADAGEAVAVSVTTGRNLDGLRESLIRLAPEERILEPPLVADLVPAGGLVVLVVPIDLGAPKGRLIPPQVQAIRETLDADATCLVVKERELTGALDMSGQAPSLVICDSQIVLKAAADTPPDIPLTTFSILMARLKADLVRLAEGAAVLHRLRPGDRVLVAEACTHGLICDDIGRVKIPRWLRQFAGGDLRIDFSGGKHFPEDVSQYRLIIQCGACMVTRRHMLSWLYRAERQGVPMTNYGLAISVVQGVLERSLEPFPEALSAYEAARRKALAEAL</sequence>
<dbReference type="NCBIfam" id="TIGR00231">
    <property type="entry name" value="small_GTP"/>
    <property type="match status" value="1"/>
</dbReference>
<dbReference type="GO" id="GO:0005525">
    <property type="term" value="F:GTP binding"/>
    <property type="evidence" value="ECO:0007669"/>
    <property type="project" value="InterPro"/>
</dbReference>
<dbReference type="RefSeq" id="WP_113894127.1">
    <property type="nucleotide sequence ID" value="NZ_QNRK01000066.1"/>
</dbReference>
<evidence type="ECO:0000313" key="4">
    <source>
        <dbReference type="EMBL" id="RBP00864.1"/>
    </source>
</evidence>
<name>A0A366EEM7_9HYPH</name>
<dbReference type="OrthoDB" id="9811338at2"/>
<feature type="domain" description="Hydrogen maturase F tetramerization" evidence="3">
    <location>
        <begin position="281"/>
        <end position="396"/>
    </location>
</feature>
<dbReference type="Gene3D" id="3.40.50.11410">
    <property type="match status" value="1"/>
</dbReference>
<dbReference type="InterPro" id="IPR040644">
    <property type="entry name" value="HydF_tetramer"/>
</dbReference>
<reference evidence="4 5" key="1">
    <citation type="submission" date="2018-06" db="EMBL/GenBank/DDBJ databases">
        <title>Genomic Encyclopedia of Type Strains, Phase IV (KMG-IV): sequencing the most valuable type-strain genomes for metagenomic binning, comparative biology and taxonomic classification.</title>
        <authorList>
            <person name="Goeker M."/>
        </authorList>
    </citation>
    <scope>NUCLEOTIDE SEQUENCE [LARGE SCALE GENOMIC DNA]</scope>
    <source>
        <strain evidence="4 5">DSM 24875</strain>
    </source>
</reference>